<comment type="similarity">
    <text evidence="1">Belongs to the peptidase A24 family.</text>
</comment>
<feature type="transmembrane region" description="Helical" evidence="2">
    <location>
        <begin position="137"/>
        <end position="154"/>
    </location>
</feature>
<feature type="transmembrane region" description="Helical" evidence="2">
    <location>
        <begin position="97"/>
        <end position="116"/>
    </location>
</feature>
<evidence type="ECO:0000313" key="4">
    <source>
        <dbReference type="EMBL" id="MEX8194014.1"/>
    </source>
</evidence>
<evidence type="ECO:0000256" key="1">
    <source>
        <dbReference type="ARBA" id="ARBA00005801"/>
    </source>
</evidence>
<dbReference type="RefSeq" id="WP_369339199.1">
    <property type="nucleotide sequence ID" value="NZ_JBFYGN010000016.1"/>
</dbReference>
<dbReference type="Proteomes" id="UP001561046">
    <property type="component" value="Unassembled WGS sequence"/>
</dbReference>
<evidence type="ECO:0000313" key="5">
    <source>
        <dbReference type="Proteomes" id="UP001561046"/>
    </source>
</evidence>
<sequence length="156" mass="17554">MSFLFLLWLCISAILDARFRKCFNWLVILGLVLAITSMMLIPEKHPVNITVKDGLFGSLIAFFAFLIFYGLGVMGAGDVKFSAVLGAWVGWELLVPIWVLSCCLVIAHGFVVRSNLKFFFNPDINWSDGSEDGRKKFIPYVTYLSMATVMVLMLDK</sequence>
<protein>
    <submittedName>
        <fullName evidence="4">Prepilin peptidase</fullName>
    </submittedName>
</protein>
<dbReference type="PANTHER" id="PTHR30487">
    <property type="entry name" value="TYPE 4 PREPILIN-LIKE PROTEINS LEADER PEPTIDE-PROCESSING ENZYME"/>
    <property type="match status" value="1"/>
</dbReference>
<organism evidence="4 5">
    <name type="scientific">Comamonas guangdongensis</name>
    <dbReference type="NCBI Taxonomy" id="510515"/>
    <lineage>
        <taxon>Bacteria</taxon>
        <taxon>Pseudomonadati</taxon>
        <taxon>Pseudomonadota</taxon>
        <taxon>Betaproteobacteria</taxon>
        <taxon>Burkholderiales</taxon>
        <taxon>Comamonadaceae</taxon>
        <taxon>Comamonas</taxon>
    </lineage>
</organism>
<evidence type="ECO:0000259" key="3">
    <source>
        <dbReference type="Pfam" id="PF01478"/>
    </source>
</evidence>
<dbReference type="EMBL" id="JBFYGN010000016">
    <property type="protein sequence ID" value="MEX8194014.1"/>
    <property type="molecule type" value="Genomic_DNA"/>
</dbReference>
<keyword evidence="5" id="KW-1185">Reference proteome</keyword>
<dbReference type="Gene3D" id="1.20.120.1220">
    <property type="match status" value="1"/>
</dbReference>
<dbReference type="PANTHER" id="PTHR30487:SF0">
    <property type="entry name" value="PREPILIN LEADER PEPTIDASE_N-METHYLTRANSFERASE-RELATED"/>
    <property type="match status" value="1"/>
</dbReference>
<accession>A0ABV3ZXW5</accession>
<feature type="transmembrane region" description="Helical" evidence="2">
    <location>
        <begin position="25"/>
        <end position="42"/>
    </location>
</feature>
<dbReference type="InterPro" id="IPR000045">
    <property type="entry name" value="Prepilin_IV_endopep_pep"/>
</dbReference>
<dbReference type="InterPro" id="IPR050882">
    <property type="entry name" value="Prepilin_peptidase/N-MTase"/>
</dbReference>
<dbReference type="Pfam" id="PF01478">
    <property type="entry name" value="Peptidase_A24"/>
    <property type="match status" value="1"/>
</dbReference>
<comment type="caution">
    <text evidence="4">The sequence shown here is derived from an EMBL/GenBank/DDBJ whole genome shotgun (WGS) entry which is preliminary data.</text>
</comment>
<keyword evidence="2" id="KW-0812">Transmembrane</keyword>
<proteinExistence type="inferred from homology"/>
<keyword evidence="2" id="KW-1133">Transmembrane helix</keyword>
<feature type="domain" description="Prepilin type IV endopeptidase peptidase" evidence="3">
    <location>
        <begin position="3"/>
        <end position="108"/>
    </location>
</feature>
<gene>
    <name evidence="4" type="ORF">AB6724_14325</name>
</gene>
<feature type="transmembrane region" description="Helical" evidence="2">
    <location>
        <begin position="54"/>
        <end position="77"/>
    </location>
</feature>
<evidence type="ECO:0000256" key="2">
    <source>
        <dbReference type="SAM" id="Phobius"/>
    </source>
</evidence>
<name>A0ABV3ZXW5_9BURK</name>
<reference evidence="4 5" key="1">
    <citation type="journal article" date="2013" name="Int. J. Syst. Evol. Microbiol.">
        <title>Comamonas guangdongensis sp. nov., isolated from subterranean forest sediment, and emended description of the genus Comamonas.</title>
        <authorList>
            <person name="Zhang J."/>
            <person name="Wang Y."/>
            <person name="Zhou S."/>
            <person name="Wu C."/>
            <person name="He J."/>
            <person name="Li F."/>
        </authorList>
    </citation>
    <scope>NUCLEOTIDE SEQUENCE [LARGE SCALE GENOMIC DNA]</scope>
    <source>
        <strain evidence="4 5">CCTCC AB2011133</strain>
    </source>
</reference>
<keyword evidence="2" id="KW-0472">Membrane</keyword>